<dbReference type="AlphaFoldDB" id="F0W631"/>
<name>F0W631_9STRA</name>
<organism evidence="1">
    <name type="scientific">Albugo laibachii Nc14</name>
    <dbReference type="NCBI Taxonomy" id="890382"/>
    <lineage>
        <taxon>Eukaryota</taxon>
        <taxon>Sar</taxon>
        <taxon>Stramenopiles</taxon>
        <taxon>Oomycota</taxon>
        <taxon>Peronosporomycetes</taxon>
        <taxon>Albuginales</taxon>
        <taxon>Albuginaceae</taxon>
        <taxon>Albugo</taxon>
    </lineage>
</organism>
<reference evidence="1" key="1">
    <citation type="journal article" date="2011" name="PLoS Biol.">
        <title>Gene gain and loss during evolution of obligate parasitism in the white rust pathogen of Arabidopsis thaliana.</title>
        <authorList>
            <person name="Kemen E."/>
            <person name="Gardiner A."/>
            <person name="Schultz-Larsen T."/>
            <person name="Kemen A.C."/>
            <person name="Balmuth A.L."/>
            <person name="Robert-Seilaniantz A."/>
            <person name="Bailey K."/>
            <person name="Holub E."/>
            <person name="Studholme D.J."/>
            <person name="Maclean D."/>
            <person name="Jones J.D."/>
        </authorList>
    </citation>
    <scope>NUCLEOTIDE SEQUENCE</scope>
</reference>
<protein>
    <submittedName>
        <fullName evidence="1">Putative polyprotein</fullName>
    </submittedName>
</protein>
<dbReference type="CDD" id="cd09272">
    <property type="entry name" value="RNase_HI_RT_Ty1"/>
    <property type="match status" value="1"/>
</dbReference>
<dbReference type="HOGENOM" id="CLU_1317494_0_0_1"/>
<sequence length="209" mass="23970">MIDCDHDEDIPHNAIVSGLHEDIEMKETHQASSSQLEIVANNDMDIDDDYGQEIVPGWYKTISKFSWILSSSNSHLTFNGELLIEAYSDLDRRGSRDGRRSTSGIMVMLNGTPVVYKSRLQKSVTLSSAEAEYMAMTICVQEIFWVKHLLQEMGHPFERPIQFFVENQSAIVIATNDGNQSREKHIDIRHQFIREHVKSGIIKLWYILT</sequence>
<evidence type="ECO:0000313" key="1">
    <source>
        <dbReference type="EMBL" id="CCA16573.1"/>
    </source>
</evidence>
<dbReference type="PANTHER" id="PTHR11439:SF440">
    <property type="entry name" value="INTEGRASE CATALYTIC DOMAIN-CONTAINING PROTEIN"/>
    <property type="match status" value="1"/>
</dbReference>
<reference evidence="1" key="2">
    <citation type="submission" date="2011-02" db="EMBL/GenBank/DDBJ databases">
        <authorList>
            <person name="MacLean D."/>
        </authorList>
    </citation>
    <scope>NUCLEOTIDE SEQUENCE</scope>
</reference>
<dbReference type="EMBL" id="FR824068">
    <property type="protein sequence ID" value="CCA16573.1"/>
    <property type="molecule type" value="Genomic_DNA"/>
</dbReference>
<gene>
    <name evidence="1" type="primary">AlNc14C23G2335</name>
    <name evidence="1" type="ORF">ALNC14_027160</name>
</gene>
<dbReference type="PANTHER" id="PTHR11439">
    <property type="entry name" value="GAG-POL-RELATED RETROTRANSPOSON"/>
    <property type="match status" value="1"/>
</dbReference>
<proteinExistence type="predicted"/>
<accession>F0W631</accession>